<dbReference type="RefSeq" id="WP_106159250.1">
    <property type="nucleotide sequence ID" value="NZ_PVTT01000001.1"/>
</dbReference>
<protein>
    <submittedName>
        <fullName evidence="2">Uncharacterized protein DUF1832</fullName>
    </submittedName>
</protein>
<evidence type="ECO:0000313" key="2">
    <source>
        <dbReference type="EMBL" id="PRY94789.1"/>
    </source>
</evidence>
<dbReference type="Gene3D" id="3.40.50.300">
    <property type="entry name" value="P-loop containing nucleotide triphosphate hydrolases"/>
    <property type="match status" value="2"/>
</dbReference>
<comment type="caution">
    <text evidence="2">The sequence shown here is derived from an EMBL/GenBank/DDBJ whole genome shotgun (WGS) entry which is preliminary data.</text>
</comment>
<dbReference type="Proteomes" id="UP000238801">
    <property type="component" value="Unassembled WGS sequence"/>
</dbReference>
<name>A0A2T0X776_9RHOB</name>
<dbReference type="PANTHER" id="PTHR30121:SF6">
    <property type="entry name" value="SLR6007 PROTEIN"/>
    <property type="match status" value="1"/>
</dbReference>
<dbReference type="AlphaFoldDB" id="A0A2T0X776"/>
<dbReference type="InterPro" id="IPR002789">
    <property type="entry name" value="HerA_central"/>
</dbReference>
<evidence type="ECO:0000313" key="3">
    <source>
        <dbReference type="Proteomes" id="UP000238801"/>
    </source>
</evidence>
<dbReference type="OrthoDB" id="9182348at2"/>
<organism evidence="2 3">
    <name type="scientific">Hasllibacter halocynthiae</name>
    <dbReference type="NCBI Taxonomy" id="595589"/>
    <lineage>
        <taxon>Bacteria</taxon>
        <taxon>Pseudomonadati</taxon>
        <taxon>Pseudomonadota</taxon>
        <taxon>Alphaproteobacteria</taxon>
        <taxon>Rhodobacterales</taxon>
        <taxon>Roseobacteraceae</taxon>
        <taxon>Hasllibacter</taxon>
    </lineage>
</organism>
<gene>
    <name evidence="2" type="ORF">BCF33_0388</name>
</gene>
<dbReference type="SUPFAM" id="SSF52540">
    <property type="entry name" value="P-loop containing nucleoside triphosphate hydrolases"/>
    <property type="match status" value="1"/>
</dbReference>
<dbReference type="InterPro" id="IPR051162">
    <property type="entry name" value="T4SS_component"/>
</dbReference>
<dbReference type="CDD" id="cd01127">
    <property type="entry name" value="TrwB_TraG_TraD_VirD4"/>
    <property type="match status" value="1"/>
</dbReference>
<keyword evidence="3" id="KW-1185">Reference proteome</keyword>
<feature type="domain" description="Helicase HerA central" evidence="1">
    <location>
        <begin position="189"/>
        <end position="382"/>
    </location>
</feature>
<dbReference type="PANTHER" id="PTHR30121">
    <property type="entry name" value="UNCHARACTERIZED PROTEIN YJGR-RELATED"/>
    <property type="match status" value="1"/>
</dbReference>
<dbReference type="EMBL" id="PVTT01000001">
    <property type="protein sequence ID" value="PRY94789.1"/>
    <property type="molecule type" value="Genomic_DNA"/>
</dbReference>
<sequence length="512" mass="55323">MSLSLVEVAGANFRTDEQSDTLNTAFMGRLGMRKRYLPARLAISRSLAIAAPPPLLGDELDPGKVIKGDTLFGTGTALSVWVALIAQRAGQPDLDVRGLIALVGAHWKRGLGHLDKDWEQSGQDVTKFIKRLVEVAELPMAGGSLPGVGGTVSGATFSSGQIEVPIGEIGEDATTKEKVLWNVNGKGGSPHSAIMGGSGSGKTVMAAAMLRAIREQASVPMLAFDFKGDLSDFSGTRGQTPLGEAFEAQVIEPPRMPIPLDVLRLTASDQYGIDEAALRFRESFSRLKGSRLGDRQRSAVHEAASRALKSEEPCELHHIRDRLLEVYQEHEMKEDGATASMEELCRFPLFKPMHSPAEFFQKSWIIKLPPNVPEDSRTIVVNLLLDALDQYLNSLVDAASSPDGARGLRIICMIDEAHQILSTKLPSLSRLIRMSRSKGGAIMLVSQSPDDFSGEDDDFLDQMGLVGAFSTNAKPGSAARVLGKGVNLTTLQTGQAYIRRRGDLAARKIKAW</sequence>
<evidence type="ECO:0000259" key="1">
    <source>
        <dbReference type="Pfam" id="PF01935"/>
    </source>
</evidence>
<dbReference type="InterPro" id="IPR027417">
    <property type="entry name" value="P-loop_NTPase"/>
</dbReference>
<proteinExistence type="predicted"/>
<dbReference type="Pfam" id="PF01935">
    <property type="entry name" value="DUF87"/>
    <property type="match status" value="1"/>
</dbReference>
<accession>A0A2T0X776</accession>
<reference evidence="2 3" key="1">
    <citation type="submission" date="2018-03" db="EMBL/GenBank/DDBJ databases">
        <title>Genomic Encyclopedia of Archaeal and Bacterial Type Strains, Phase II (KMG-II): from individual species to whole genera.</title>
        <authorList>
            <person name="Goeker M."/>
        </authorList>
    </citation>
    <scope>NUCLEOTIDE SEQUENCE [LARGE SCALE GENOMIC DNA]</scope>
    <source>
        <strain evidence="2 3">DSM 29318</strain>
    </source>
</reference>